<evidence type="ECO:0000313" key="4">
    <source>
        <dbReference type="Proteomes" id="UP000675880"/>
    </source>
</evidence>
<dbReference type="EMBL" id="CAJNBJ010000020">
    <property type="protein sequence ID" value="CAE6797072.1"/>
    <property type="molecule type" value="Genomic_DNA"/>
</dbReference>
<name>A0ABM8S9U7_9BACT</name>
<keyword evidence="1" id="KW-0472">Membrane</keyword>
<protein>
    <submittedName>
        <fullName evidence="3">SoxY domain-containing protein</fullName>
    </submittedName>
</protein>
<evidence type="ECO:0000313" key="3">
    <source>
        <dbReference type="EMBL" id="CAE6797072.1"/>
    </source>
</evidence>
<gene>
    <name evidence="3" type="ORF">NSPZN2_70145</name>
</gene>
<dbReference type="RefSeq" id="WP_213044090.1">
    <property type="nucleotide sequence ID" value="NZ_CAJNBJ010000020.1"/>
</dbReference>
<organism evidence="3 4">
    <name type="scientific">Nitrospira defluvii</name>
    <dbReference type="NCBI Taxonomy" id="330214"/>
    <lineage>
        <taxon>Bacteria</taxon>
        <taxon>Pseudomonadati</taxon>
        <taxon>Nitrospirota</taxon>
        <taxon>Nitrospiria</taxon>
        <taxon>Nitrospirales</taxon>
        <taxon>Nitrospiraceae</taxon>
        <taxon>Nitrospira</taxon>
    </lineage>
</organism>
<keyword evidence="4" id="KW-1185">Reference proteome</keyword>
<comment type="caution">
    <text evidence="3">The sequence shown here is derived from an EMBL/GenBank/DDBJ whole genome shotgun (WGS) entry which is preliminary data.</text>
</comment>
<dbReference type="Gene3D" id="2.60.40.730">
    <property type="entry name" value="SOR catalytic domain"/>
    <property type="match status" value="1"/>
</dbReference>
<dbReference type="Pfam" id="PF13501">
    <property type="entry name" value="SoxY"/>
    <property type="match status" value="1"/>
</dbReference>
<keyword evidence="1" id="KW-0812">Transmembrane</keyword>
<accession>A0ABM8S9U7</accession>
<keyword evidence="1" id="KW-1133">Transmembrane helix</keyword>
<sequence length="164" mass="17985">MTHARPYGAASVIGRRSLLVHAVTGVLAVVGLTSGFPAWVFGQAAVPILHRPKDPENLTEFERMHVPRVRIAEVIEDGANAPVIVEMDHPMDQDHYIRNVRILDYQDPLIWKGTFHFTPDSGTVSLYTQVRLDAGKSTIYAVAECNKHGRWVGSADVDVAVGGC</sequence>
<dbReference type="InterPro" id="IPR036073">
    <property type="entry name" value="Desulfoferrodoxin_Fe-bd_dom_sf"/>
</dbReference>
<reference evidence="3 4" key="1">
    <citation type="submission" date="2021-02" db="EMBL/GenBank/DDBJ databases">
        <authorList>
            <person name="Han P."/>
        </authorList>
    </citation>
    <scope>NUCLEOTIDE SEQUENCE [LARGE SCALE GENOMIC DNA]</scope>
    <source>
        <strain evidence="3">Candidatus Nitrospira sp. ZN2</strain>
    </source>
</reference>
<feature type="transmembrane region" description="Helical" evidence="1">
    <location>
        <begin position="20"/>
        <end position="41"/>
    </location>
</feature>
<proteinExistence type="predicted"/>
<evidence type="ECO:0000259" key="2">
    <source>
        <dbReference type="Pfam" id="PF13501"/>
    </source>
</evidence>
<dbReference type="SUPFAM" id="SSF49367">
    <property type="entry name" value="Superoxide reductase-like"/>
    <property type="match status" value="1"/>
</dbReference>
<dbReference type="Proteomes" id="UP000675880">
    <property type="component" value="Unassembled WGS sequence"/>
</dbReference>
<evidence type="ECO:0000256" key="1">
    <source>
        <dbReference type="SAM" id="Phobius"/>
    </source>
</evidence>
<dbReference type="InterPro" id="IPR032711">
    <property type="entry name" value="SoxY"/>
</dbReference>
<feature type="domain" description="Ig-like SoxY" evidence="2">
    <location>
        <begin position="69"/>
        <end position="164"/>
    </location>
</feature>